<keyword evidence="2" id="KW-1185">Reference proteome</keyword>
<gene>
    <name evidence="1" type="ORF">GCM10010365_74180</name>
</gene>
<name>A0A918QDF3_9ACTN</name>
<evidence type="ECO:0000313" key="2">
    <source>
        <dbReference type="Proteomes" id="UP000622166"/>
    </source>
</evidence>
<reference evidence="1" key="2">
    <citation type="submission" date="2020-09" db="EMBL/GenBank/DDBJ databases">
        <authorList>
            <person name="Sun Q."/>
            <person name="Ohkuma M."/>
        </authorList>
    </citation>
    <scope>NUCLEOTIDE SEQUENCE</scope>
    <source>
        <strain evidence="1">JCM 4815</strain>
    </source>
</reference>
<reference evidence="1" key="1">
    <citation type="journal article" date="2014" name="Int. J. Syst. Evol. Microbiol.">
        <title>Complete genome sequence of Corynebacterium casei LMG S-19264T (=DSM 44701T), isolated from a smear-ripened cheese.</title>
        <authorList>
            <consortium name="US DOE Joint Genome Institute (JGI-PGF)"/>
            <person name="Walter F."/>
            <person name="Albersmeier A."/>
            <person name="Kalinowski J."/>
            <person name="Ruckert C."/>
        </authorList>
    </citation>
    <scope>NUCLEOTIDE SEQUENCE</scope>
    <source>
        <strain evidence="1">JCM 4815</strain>
    </source>
</reference>
<evidence type="ECO:0000313" key="1">
    <source>
        <dbReference type="EMBL" id="GGZ42662.1"/>
    </source>
</evidence>
<dbReference type="EMBL" id="BMVW01000028">
    <property type="protein sequence ID" value="GGZ42662.1"/>
    <property type="molecule type" value="Genomic_DNA"/>
</dbReference>
<dbReference type="AlphaFoldDB" id="A0A918QDF3"/>
<comment type="caution">
    <text evidence="1">The sequence shown here is derived from an EMBL/GenBank/DDBJ whole genome shotgun (WGS) entry which is preliminary data.</text>
</comment>
<dbReference type="Proteomes" id="UP000622166">
    <property type="component" value="Unassembled WGS sequence"/>
</dbReference>
<organism evidence="1 2">
    <name type="scientific">Streptomyces poonensis</name>
    <dbReference type="NCBI Taxonomy" id="68255"/>
    <lineage>
        <taxon>Bacteria</taxon>
        <taxon>Bacillati</taxon>
        <taxon>Actinomycetota</taxon>
        <taxon>Actinomycetes</taxon>
        <taxon>Kitasatosporales</taxon>
        <taxon>Streptomycetaceae</taxon>
        <taxon>Streptomyces</taxon>
    </lineage>
</organism>
<proteinExistence type="predicted"/>
<protein>
    <submittedName>
        <fullName evidence="1">Uncharacterized protein</fullName>
    </submittedName>
</protein>
<sequence length="154" mass="16897">MATLRSGVYRIVSWPGANGPEARVLTASENGVTVTAPGAAPEREQEFSVEVREDGTLAAIQIPARLFPSRSLSYKEPEAGERVILGPLSDFPTREWTIEPAPQSPFPPPYFIRVLDKELQVVVSPKKIFPPELDLAPSNSDLQNAWAFLPVETD</sequence>
<dbReference type="RefSeq" id="WP_189867121.1">
    <property type="nucleotide sequence ID" value="NZ_BMVW01000028.1"/>
</dbReference>
<accession>A0A918QDF3</accession>